<dbReference type="GO" id="GO:0000139">
    <property type="term" value="C:Golgi membrane"/>
    <property type="evidence" value="ECO:0007669"/>
    <property type="project" value="TreeGrafter"/>
</dbReference>
<name>A0AAE1Z7C4_SCHME</name>
<dbReference type="PANTHER" id="PTHR14744">
    <property type="entry name" value="N-ALPHA-ACETYLTRANSFERASE 60"/>
    <property type="match status" value="1"/>
</dbReference>
<evidence type="ECO:0000256" key="2">
    <source>
        <dbReference type="ARBA" id="ARBA00022679"/>
    </source>
</evidence>
<dbReference type="AlphaFoldDB" id="A0AAE1Z7C4"/>
<evidence type="ECO:0000256" key="9">
    <source>
        <dbReference type="ARBA" id="ARBA00048017"/>
    </source>
</evidence>
<sequence length="377" mass="42793">MESNCNTVLNFRGVSKYDVIKLQSLYEECFPVSYPASWFQDLLNNSNLISIVAVSDDDLVGILVGTVTTLGCCGADDRRLLASSFPLSTSVAYILSLGVTSSFRSKGVASLLLRSFIGYVSGENMDWLTNCDHQVDFPCSNISTQTVKMNINDCNNEKYYCYSERNVSLAHRTTTPITSRRIKDYHSLYNLLTQLPRVSPVRAVYLHVLHSNLHARRFYENRGFICLHTRRGCYTINGKLADGCTYVLHTNGGYFDKKSTNYNLNTVYEYFIDHSLVCYIRWIIRVISQSGHNIFYKLSRVLHHLYDIPSTFLHSYAYQQSQQYDDNNHSLYPSSSFSMNQSSECFIPQDNTSTLSSSSSTSSYVSVDSVILSQPYT</sequence>
<dbReference type="Pfam" id="PF00583">
    <property type="entry name" value="Acetyltransf_1"/>
    <property type="match status" value="1"/>
</dbReference>
<accession>A0AAE1Z7C4</accession>
<dbReference type="InterPro" id="IPR000182">
    <property type="entry name" value="GNAT_dom"/>
</dbReference>
<dbReference type="InterPro" id="IPR016181">
    <property type="entry name" value="Acyl_CoA_acyltransferase"/>
</dbReference>
<dbReference type="SUPFAM" id="SSF55729">
    <property type="entry name" value="Acyl-CoA N-acyltransferases (Nat)"/>
    <property type="match status" value="1"/>
</dbReference>
<keyword evidence="3" id="KW-0159">Chromosome partition</keyword>
<dbReference type="GO" id="GO:0004402">
    <property type="term" value="F:histone acetyltransferase activity"/>
    <property type="evidence" value="ECO:0007669"/>
    <property type="project" value="TreeGrafter"/>
</dbReference>
<reference evidence="12" key="1">
    <citation type="submission" date="2022-04" db="EMBL/GenBank/DDBJ databases">
        <authorList>
            <person name="Xu L."/>
            <person name="Lv Z."/>
        </authorList>
    </citation>
    <scope>NUCLEOTIDE SEQUENCE</scope>
    <source>
        <strain evidence="12">LV_2022a</strain>
    </source>
</reference>
<dbReference type="CDD" id="cd04301">
    <property type="entry name" value="NAT_SF"/>
    <property type="match status" value="1"/>
</dbReference>
<evidence type="ECO:0000256" key="1">
    <source>
        <dbReference type="ARBA" id="ARBA00013184"/>
    </source>
</evidence>
<proteinExistence type="inferred from homology"/>
<evidence type="ECO:0000256" key="5">
    <source>
        <dbReference type="ARBA" id="ARBA00023315"/>
    </source>
</evidence>
<keyword evidence="5" id="KW-0012">Acyltransferase</keyword>
<protein>
    <recommendedName>
        <fullName evidence="8">N-alpha-acetyltransferase 60</fullName>
        <ecNumber evidence="7">2.3.1.259</ecNumber>
        <ecNumber evidence="1">2.3.1.48</ecNumber>
    </recommendedName>
</protein>
<evidence type="ECO:0000256" key="8">
    <source>
        <dbReference type="ARBA" id="ARBA00026144"/>
    </source>
</evidence>
<feature type="domain" description="N-acetyltransferase" evidence="11">
    <location>
        <begin position="9"/>
        <end position="242"/>
    </location>
</feature>
<evidence type="ECO:0000313" key="13">
    <source>
        <dbReference type="Proteomes" id="UP001292079"/>
    </source>
</evidence>
<dbReference type="EMBL" id="JALJAT010000006">
    <property type="protein sequence ID" value="KAK4468450.1"/>
    <property type="molecule type" value="Genomic_DNA"/>
</dbReference>
<evidence type="ECO:0000256" key="3">
    <source>
        <dbReference type="ARBA" id="ARBA00022829"/>
    </source>
</evidence>
<gene>
    <name evidence="12" type="ORF">MN116_007655</name>
</gene>
<dbReference type="Gene3D" id="3.40.630.30">
    <property type="match status" value="1"/>
</dbReference>
<evidence type="ECO:0000259" key="11">
    <source>
        <dbReference type="PROSITE" id="PS51186"/>
    </source>
</evidence>
<organism evidence="12 13">
    <name type="scientific">Schistosoma mekongi</name>
    <name type="common">Parasitic worm</name>
    <dbReference type="NCBI Taxonomy" id="38744"/>
    <lineage>
        <taxon>Eukaryota</taxon>
        <taxon>Metazoa</taxon>
        <taxon>Spiralia</taxon>
        <taxon>Lophotrochozoa</taxon>
        <taxon>Platyhelminthes</taxon>
        <taxon>Trematoda</taxon>
        <taxon>Digenea</taxon>
        <taxon>Strigeidida</taxon>
        <taxon>Schistosomatoidea</taxon>
        <taxon>Schistosomatidae</taxon>
        <taxon>Schistosoma</taxon>
    </lineage>
</organism>
<keyword evidence="4" id="KW-0156">Chromatin regulator</keyword>
<comment type="caution">
    <text evidence="12">The sequence shown here is derived from an EMBL/GenBank/DDBJ whole genome shotgun (WGS) entry which is preliminary data.</text>
</comment>
<keyword evidence="2" id="KW-0808">Transferase</keyword>
<dbReference type="GO" id="GO:0007059">
    <property type="term" value="P:chromosome segregation"/>
    <property type="evidence" value="ECO:0007669"/>
    <property type="project" value="UniProtKB-KW"/>
</dbReference>
<comment type="similarity">
    <text evidence="6">Belongs to the acetyltransferase family. NAA60 subfamily.</text>
</comment>
<keyword evidence="13" id="KW-1185">Reference proteome</keyword>
<evidence type="ECO:0000256" key="4">
    <source>
        <dbReference type="ARBA" id="ARBA00022853"/>
    </source>
</evidence>
<comment type="catalytic activity">
    <reaction evidence="9">
        <text>L-lysyl-[protein] + acetyl-CoA = N(6)-acetyl-L-lysyl-[protein] + CoA + H(+)</text>
        <dbReference type="Rhea" id="RHEA:45948"/>
        <dbReference type="Rhea" id="RHEA-COMP:9752"/>
        <dbReference type="Rhea" id="RHEA-COMP:10731"/>
        <dbReference type="ChEBI" id="CHEBI:15378"/>
        <dbReference type="ChEBI" id="CHEBI:29969"/>
        <dbReference type="ChEBI" id="CHEBI:57287"/>
        <dbReference type="ChEBI" id="CHEBI:57288"/>
        <dbReference type="ChEBI" id="CHEBI:61930"/>
        <dbReference type="EC" id="2.3.1.48"/>
    </reaction>
</comment>
<dbReference type="PROSITE" id="PS51186">
    <property type="entry name" value="GNAT"/>
    <property type="match status" value="1"/>
</dbReference>
<dbReference type="InterPro" id="IPR045141">
    <property type="entry name" value="NAA60-like"/>
</dbReference>
<dbReference type="EC" id="2.3.1.48" evidence="1"/>
<evidence type="ECO:0000256" key="7">
    <source>
        <dbReference type="ARBA" id="ARBA00026111"/>
    </source>
</evidence>
<dbReference type="GO" id="GO:0120518">
    <property type="term" value="F:protein N-terminal-methionine acetyltransferase activity"/>
    <property type="evidence" value="ECO:0007669"/>
    <property type="project" value="UniProtKB-EC"/>
</dbReference>
<evidence type="ECO:0000256" key="6">
    <source>
        <dbReference type="ARBA" id="ARBA00025774"/>
    </source>
</evidence>
<evidence type="ECO:0000256" key="10">
    <source>
        <dbReference type="ARBA" id="ARBA00048848"/>
    </source>
</evidence>
<dbReference type="EC" id="2.3.1.259" evidence="7"/>
<reference evidence="12" key="2">
    <citation type="journal article" date="2023" name="Infect Dis Poverty">
        <title>Chromosome-scale genome of the human blood fluke Schistosoma mekongi and its implications for public health.</title>
        <authorList>
            <person name="Zhou M."/>
            <person name="Xu L."/>
            <person name="Xu D."/>
            <person name="Chen W."/>
            <person name="Khan J."/>
            <person name="Hu Y."/>
            <person name="Huang H."/>
            <person name="Wei H."/>
            <person name="Zhang Y."/>
            <person name="Chusongsang P."/>
            <person name="Tanasarnprasert K."/>
            <person name="Hu X."/>
            <person name="Limpanont Y."/>
            <person name="Lv Z."/>
        </authorList>
    </citation>
    <scope>NUCLEOTIDE SEQUENCE</scope>
    <source>
        <strain evidence="12">LV_2022a</strain>
    </source>
</reference>
<evidence type="ECO:0000313" key="12">
    <source>
        <dbReference type="EMBL" id="KAK4468450.1"/>
    </source>
</evidence>
<dbReference type="PANTHER" id="PTHR14744:SF15">
    <property type="entry name" value="N-ALPHA-ACETYLTRANSFERASE 60"/>
    <property type="match status" value="1"/>
</dbReference>
<comment type="catalytic activity">
    <reaction evidence="10">
        <text>N-terminal L-methionyl-[transmembrane protein] + acetyl-CoA = N-terminal N(alpha)-acetyl-L-methionyl-[transmembrane protein] + CoA + H(+)</text>
        <dbReference type="Rhea" id="RHEA:50604"/>
        <dbReference type="Rhea" id="RHEA-COMP:12745"/>
        <dbReference type="Rhea" id="RHEA-COMP:12746"/>
        <dbReference type="ChEBI" id="CHEBI:15378"/>
        <dbReference type="ChEBI" id="CHEBI:57287"/>
        <dbReference type="ChEBI" id="CHEBI:57288"/>
        <dbReference type="ChEBI" id="CHEBI:64731"/>
        <dbReference type="ChEBI" id="CHEBI:133414"/>
        <dbReference type="EC" id="2.3.1.259"/>
    </reaction>
</comment>
<dbReference type="Proteomes" id="UP001292079">
    <property type="component" value="Unassembled WGS sequence"/>
</dbReference>